<evidence type="ECO:0000256" key="3">
    <source>
        <dbReference type="ARBA" id="ARBA00012153"/>
    </source>
</evidence>
<dbReference type="EC" id="4.1.99.12" evidence="3"/>
<dbReference type="PANTHER" id="PTHR21327">
    <property type="entry name" value="GTP CYCLOHYDROLASE II-RELATED"/>
    <property type="match status" value="1"/>
</dbReference>
<reference evidence="6 7" key="1">
    <citation type="journal article" date="2021" name="Front. Microbiol.">
        <title>Bacterial Transformation of Aromatic Monomers in Softwood Black Liquor.</title>
        <authorList>
            <person name="Navas L.E."/>
            <person name="Dexter G."/>
            <person name="Liu J."/>
            <person name="Levy-Booth D."/>
            <person name="Cho M."/>
            <person name="Jang S.K."/>
            <person name="Mansfield S.D."/>
            <person name="Renneckar S."/>
            <person name="Mohn W.W."/>
            <person name="Eltis L.D."/>
        </authorList>
    </citation>
    <scope>NUCLEOTIDE SEQUENCE [LARGE SCALE GENOMIC DNA]</scope>
    <source>
        <strain evidence="6 7">GD02</strain>
    </source>
</reference>
<dbReference type="GO" id="GO:0005829">
    <property type="term" value="C:cytosol"/>
    <property type="evidence" value="ECO:0007669"/>
    <property type="project" value="TreeGrafter"/>
</dbReference>
<evidence type="ECO:0000313" key="6">
    <source>
        <dbReference type="EMBL" id="UZF44763.1"/>
    </source>
</evidence>
<dbReference type="InterPro" id="IPR000422">
    <property type="entry name" value="DHBP_synthase_RibB"/>
</dbReference>
<keyword evidence="4" id="KW-0686">Riboflavin biosynthesis</keyword>
<dbReference type="PANTHER" id="PTHR21327:SF18">
    <property type="entry name" value="3,4-DIHYDROXY-2-BUTANONE 4-PHOSPHATE SYNTHASE"/>
    <property type="match status" value="1"/>
</dbReference>
<evidence type="ECO:0000256" key="5">
    <source>
        <dbReference type="ARBA" id="ARBA00022723"/>
    </source>
</evidence>
<dbReference type="Proteomes" id="UP001162740">
    <property type="component" value="Chromosome"/>
</dbReference>
<comment type="pathway">
    <text evidence="2">Cofactor biosynthesis; riboflavin biosynthesis; 2-hydroxy-3-oxobutyl phosphate from D-ribulose 5-phosphate: step 1/1.</text>
</comment>
<dbReference type="InterPro" id="IPR017945">
    <property type="entry name" value="DHBP_synth_RibB-like_a/b_dom"/>
</dbReference>
<comment type="function">
    <text evidence="1">Catalyzes the conversion of D-ribulose 5-phosphate to formate and 3,4-dihydroxy-2-butanone 4-phosphate.</text>
</comment>
<dbReference type="RefSeq" id="WP_229579722.1">
    <property type="nucleotide sequence ID" value="NZ_CP083974.1"/>
</dbReference>
<name>A0AA46WUT6_RHORH</name>
<dbReference type="GO" id="GO:0046872">
    <property type="term" value="F:metal ion binding"/>
    <property type="evidence" value="ECO:0007669"/>
    <property type="project" value="UniProtKB-KW"/>
</dbReference>
<protein>
    <recommendedName>
        <fullName evidence="3">3,4-dihydroxy-2-butanone-4-phosphate synthase</fullName>
        <ecNumber evidence="3">4.1.99.12</ecNumber>
    </recommendedName>
</protein>
<dbReference type="GO" id="GO:0009231">
    <property type="term" value="P:riboflavin biosynthetic process"/>
    <property type="evidence" value="ECO:0007669"/>
    <property type="project" value="UniProtKB-KW"/>
</dbReference>
<dbReference type="Gene3D" id="3.90.870.10">
    <property type="entry name" value="DHBP synthase"/>
    <property type="match status" value="1"/>
</dbReference>
<gene>
    <name evidence="6" type="ORF">KUM34_023465</name>
</gene>
<dbReference type="SUPFAM" id="SSF55821">
    <property type="entry name" value="YrdC/RibB"/>
    <property type="match status" value="1"/>
</dbReference>
<proteinExistence type="predicted"/>
<dbReference type="GO" id="GO:0008686">
    <property type="term" value="F:3,4-dihydroxy-2-butanone-4-phosphate synthase activity"/>
    <property type="evidence" value="ECO:0007669"/>
    <property type="project" value="UniProtKB-EC"/>
</dbReference>
<dbReference type="AlphaFoldDB" id="A0AA46WUT6"/>
<evidence type="ECO:0000256" key="2">
    <source>
        <dbReference type="ARBA" id="ARBA00004904"/>
    </source>
</evidence>
<accession>A0AA46WUT6</accession>
<dbReference type="Pfam" id="PF00926">
    <property type="entry name" value="DHBP_synthase"/>
    <property type="match status" value="1"/>
</dbReference>
<evidence type="ECO:0000256" key="4">
    <source>
        <dbReference type="ARBA" id="ARBA00022619"/>
    </source>
</evidence>
<keyword evidence="5" id="KW-0479">Metal-binding</keyword>
<organism evidence="6 7">
    <name type="scientific">Rhodococcus rhodochrous</name>
    <dbReference type="NCBI Taxonomy" id="1829"/>
    <lineage>
        <taxon>Bacteria</taxon>
        <taxon>Bacillati</taxon>
        <taxon>Actinomycetota</taxon>
        <taxon>Actinomycetes</taxon>
        <taxon>Mycobacteriales</taxon>
        <taxon>Nocardiaceae</taxon>
        <taxon>Rhodococcus</taxon>
    </lineage>
</organism>
<sequence length="213" mass="22758">MTTFITSPTPAYSHWSTTADAIRALARGELIILRHGHRLALVGCAGTITPEQMAFVVRYSTGFVQVALHERDCDRLDIPEAVPSSRTPTAPACGQCVAVDATDGITTGISGADRARTARVLADPRTGVDDLRRPGHLVPVRVNPYVLCGRRAMAASALALTDLARSGFSGAVFADLDGITDPTNTAAVHDAEMLAQLHNLVLTDLRNNPERRH</sequence>
<evidence type="ECO:0000313" key="7">
    <source>
        <dbReference type="Proteomes" id="UP001162740"/>
    </source>
</evidence>
<dbReference type="EMBL" id="CP083974">
    <property type="protein sequence ID" value="UZF44763.1"/>
    <property type="molecule type" value="Genomic_DNA"/>
</dbReference>
<evidence type="ECO:0000256" key="1">
    <source>
        <dbReference type="ARBA" id="ARBA00002284"/>
    </source>
</evidence>